<dbReference type="PANTHER" id="PTHR23098:SF22">
    <property type="entry name" value="MYB-LIKE DOMAIN-CONTAINING PROTEIN"/>
    <property type="match status" value="1"/>
</dbReference>
<feature type="domain" description="Myb/SANT-like DNA-binding" evidence="2">
    <location>
        <begin position="120"/>
        <end position="206"/>
    </location>
</feature>
<evidence type="ECO:0000256" key="1">
    <source>
        <dbReference type="SAM" id="MobiDB-lite"/>
    </source>
</evidence>
<accession>A0A8J1KV09</accession>
<dbReference type="GO" id="GO:0005634">
    <property type="term" value="C:nucleus"/>
    <property type="evidence" value="ECO:0007669"/>
    <property type="project" value="TreeGrafter"/>
</dbReference>
<dbReference type="GeneID" id="121394125"/>
<reference evidence="4" key="1">
    <citation type="submission" date="2025-08" db="UniProtKB">
        <authorList>
            <consortium name="RefSeq"/>
        </authorList>
    </citation>
    <scope>IDENTIFICATION</scope>
    <source>
        <strain evidence="4">J_2021</strain>
        <tissue evidence="4">Erythrocytes</tissue>
    </source>
</reference>
<protein>
    <submittedName>
        <fullName evidence="4">Uncharacterized protein LOC121394125</fullName>
    </submittedName>
</protein>
<dbReference type="Pfam" id="PF13873">
    <property type="entry name" value="Myb_DNA-bind_5"/>
    <property type="match status" value="1"/>
</dbReference>
<name>A0A8J1KV09_XENLA</name>
<evidence type="ECO:0000313" key="3">
    <source>
        <dbReference type="Proteomes" id="UP000186698"/>
    </source>
</evidence>
<dbReference type="InterPro" id="IPR028002">
    <property type="entry name" value="Myb_DNA-bind_5"/>
</dbReference>
<evidence type="ECO:0000313" key="4">
    <source>
        <dbReference type="RefSeq" id="XP_041420064.1"/>
    </source>
</evidence>
<dbReference type="Proteomes" id="UP000186698">
    <property type="component" value="Chromosome 5S"/>
</dbReference>
<dbReference type="AlphaFoldDB" id="A0A8J1KV09"/>
<dbReference type="KEGG" id="xla:121394125"/>
<dbReference type="RefSeq" id="XP_041420064.1">
    <property type="nucleotide sequence ID" value="XM_041564130.1"/>
</dbReference>
<dbReference type="OrthoDB" id="8730579at2759"/>
<gene>
    <name evidence="4" type="primary">LOC121394125</name>
</gene>
<dbReference type="PANTHER" id="PTHR23098">
    <property type="entry name" value="AGAP001331-PA-RELATED"/>
    <property type="match status" value="1"/>
</dbReference>
<proteinExistence type="predicted"/>
<organism evidence="3 4">
    <name type="scientific">Xenopus laevis</name>
    <name type="common">African clawed frog</name>
    <dbReference type="NCBI Taxonomy" id="8355"/>
    <lineage>
        <taxon>Eukaryota</taxon>
        <taxon>Metazoa</taxon>
        <taxon>Chordata</taxon>
        <taxon>Craniata</taxon>
        <taxon>Vertebrata</taxon>
        <taxon>Euteleostomi</taxon>
        <taxon>Amphibia</taxon>
        <taxon>Batrachia</taxon>
        <taxon>Anura</taxon>
        <taxon>Pipoidea</taxon>
        <taxon>Pipidae</taxon>
        <taxon>Xenopodinae</taxon>
        <taxon>Xenopus</taxon>
        <taxon>Xenopus</taxon>
    </lineage>
</organism>
<keyword evidence="3" id="KW-1185">Reference proteome</keyword>
<feature type="region of interest" description="Disordered" evidence="1">
    <location>
        <begin position="92"/>
        <end position="114"/>
    </location>
</feature>
<evidence type="ECO:0000259" key="2">
    <source>
        <dbReference type="Pfam" id="PF13873"/>
    </source>
</evidence>
<sequence>MEATLTEVELKQLLQFLPLLRTYGNSGSSSNAATCHNVQAVEKNMPQTTAISMNIVTEKSDMTETMPEESVLFEVECENTCEAIYNKEENSSINMRKDSSSDLSEEDTQLQSKYDQNRKRMTKFSDEELEVLIREVHYTLSSSLQISEKYDLLYGSLASKISNQRKKQIWENIKNKVSSVGVGPRTVIQLKKRWLDIRRRTKDKLSDIEKKRSKTGGGDEKVTSLNQFEAQVQGTIPELLIKGDSKFDSSDVQSVREYATVENSINDFIDLSDTEDFATSSKSQMSKPSLYVDNSKKDIQNELLKICQEGRPAQEECLNVLKQILSVSNAQLEITKENNGFLQTINKGIKTIESALVGYLKMERQLVFTVETDSTDYIIDNPTNTFEQHIGDLPSDTVNVNESKPQSPLLALDSNSHTDENVAITDNSVSQQNDVYNDSFIDQCSTIVKEVLTIETAPPRRSYRKRKSNNILSVGPKKKKNIKNWEGIHFCCLHF</sequence>